<protein>
    <submittedName>
        <fullName evidence="1">Uncharacterized protein</fullName>
    </submittedName>
</protein>
<organism evidence="1 2">
    <name type="scientific">Pithovirus sibericum</name>
    <dbReference type="NCBI Taxonomy" id="1450746"/>
    <lineage>
        <taxon>Viruses</taxon>
        <taxon>Pithoviruses</taxon>
        <taxon>Orthopithovirinae</taxon>
        <taxon>Alphapithovirus</taxon>
        <taxon>Alphapithovirus sibericum</taxon>
    </lineage>
</organism>
<dbReference type="GeneID" id="18266039"/>
<dbReference type="RefSeq" id="YP_009000913.1">
    <property type="nucleotide sequence ID" value="NC_023423.1"/>
</dbReference>
<accession>W5S4A6</accession>
<proteinExistence type="predicted"/>
<evidence type="ECO:0000313" key="2">
    <source>
        <dbReference type="Proteomes" id="UP000202176"/>
    </source>
</evidence>
<dbReference type="Proteomes" id="UP000202176">
    <property type="component" value="Segment"/>
</dbReference>
<sequence length="156" mass="17494">MESSNPQPPFSSTPLLPIAYNPKQVSNLLSSIRLMNDKKGGVQFENKVLPIKIELEREPINAMAALTQLTSFPQLSQGDEIVSYLEKKSKNEEEDFFLIRTRFASKAREVFPEMNSLTSLTLGEAFAKKVRYAATYAPEIEAVLDQVISHIRNSSS</sequence>
<dbReference type="KEGG" id="vg:18266039"/>
<evidence type="ECO:0000313" key="1">
    <source>
        <dbReference type="EMBL" id="AHH01578.1"/>
    </source>
</evidence>
<keyword evidence="2" id="KW-1185">Reference proteome</keyword>
<reference evidence="1 2" key="1">
    <citation type="journal article" date="2014" name="Proc. Natl. Acad. Sci. U.S.A.">
        <title>Thirty-thousand-year-old distant relative of giant icosahedral DNA viruses with a pandoravirus morphology.</title>
        <authorList>
            <person name="Legendre M."/>
            <person name="Bartoli J."/>
            <person name="Shmakova L."/>
            <person name="Jeudy S."/>
            <person name="Labadie K."/>
            <person name="Adrait A."/>
            <person name="Lescot M."/>
            <person name="Poirot O."/>
            <person name="Bertaux L."/>
            <person name="Bruley C."/>
            <person name="Coute Y."/>
            <person name="Rivkina E."/>
            <person name="Abergel C."/>
            <person name="Claverie J.M."/>
        </authorList>
    </citation>
    <scope>NUCLEOTIDE SEQUENCE [LARGE SCALE GENOMIC DNA]</scope>
    <source>
        <strain evidence="1">P1084-T</strain>
    </source>
</reference>
<gene>
    <name evidence="1" type="ORF">pv_11</name>
</gene>
<dbReference type="EMBL" id="KF740664">
    <property type="protein sequence ID" value="AHH01578.1"/>
    <property type="molecule type" value="Genomic_DNA"/>
</dbReference>
<name>W5S4A6_9VIRU</name>